<reference evidence="8 9" key="2">
    <citation type="journal article" date="2016" name="Genome Announc.">
        <title>Complete Genome Sequences of Two Interactive Moderate Thermophiles, Paenibacillus napthalenovorans 32O-Y and Paenibacillus sp. 32O-W.</title>
        <authorList>
            <person name="Butler R.R.III."/>
            <person name="Wang J."/>
            <person name="Stark B.C."/>
            <person name="Pombert J.F."/>
        </authorList>
    </citation>
    <scope>NUCLEOTIDE SEQUENCE [LARGE SCALE GENOMIC DNA]</scope>
    <source>
        <strain evidence="8 9">32O-Y</strain>
    </source>
</reference>
<evidence type="ECO:0000256" key="6">
    <source>
        <dbReference type="ARBA" id="ARBA00093785"/>
    </source>
</evidence>
<protein>
    <recommendedName>
        <fullName evidence="7">Flagellar protein FliT</fullName>
    </recommendedName>
</protein>
<evidence type="ECO:0000256" key="2">
    <source>
        <dbReference type="ARBA" id="ARBA00022490"/>
    </source>
</evidence>
<proteinExistence type="inferred from homology"/>
<dbReference type="PATRIC" id="fig|162209.4.peg.4417"/>
<dbReference type="STRING" id="162209.IJ22_41710"/>
<evidence type="ECO:0000256" key="3">
    <source>
        <dbReference type="ARBA" id="ARBA00022795"/>
    </source>
</evidence>
<evidence type="ECO:0000313" key="9">
    <source>
        <dbReference type="Proteomes" id="UP000061660"/>
    </source>
</evidence>
<evidence type="ECO:0000313" key="8">
    <source>
        <dbReference type="EMBL" id="ALS24467.1"/>
    </source>
</evidence>
<evidence type="ECO:0000256" key="1">
    <source>
        <dbReference type="ARBA" id="ARBA00004514"/>
    </source>
</evidence>
<keyword evidence="4" id="KW-0143">Chaperone</keyword>
<dbReference type="InterPro" id="IPR008622">
    <property type="entry name" value="FliT"/>
</dbReference>
<keyword evidence="3" id="KW-1005">Bacterial flagellum biogenesis</keyword>
<dbReference type="Pfam" id="PF05400">
    <property type="entry name" value="FliT"/>
    <property type="match status" value="1"/>
</dbReference>
<dbReference type="AlphaFoldDB" id="A0A0U2VMF1"/>
<dbReference type="RefSeq" id="WP_062410129.1">
    <property type="nucleotide sequence ID" value="NZ_CP013652.1"/>
</dbReference>
<dbReference type="OrthoDB" id="2665869at2"/>
<reference evidence="9" key="1">
    <citation type="submission" date="2015-12" db="EMBL/GenBank/DDBJ databases">
        <title>Complete genome sequences of two moderately thermophilic Paenibacillus species.</title>
        <authorList>
            <person name="Butler R.III."/>
            <person name="Wang J."/>
            <person name="Stark B.C."/>
            <person name="Pombert J.-F."/>
        </authorList>
    </citation>
    <scope>NUCLEOTIDE SEQUENCE [LARGE SCALE GENOMIC DNA]</scope>
    <source>
        <strain evidence="9">32O-Y</strain>
    </source>
</reference>
<dbReference type="KEGG" id="pnp:IJ22_41710"/>
<keyword evidence="9" id="KW-1185">Reference proteome</keyword>
<accession>A0A0U2VMF1</accession>
<evidence type="ECO:0000256" key="4">
    <source>
        <dbReference type="ARBA" id="ARBA00023186"/>
    </source>
</evidence>
<comment type="subcellular location">
    <subcellularLocation>
        <location evidence="1">Cytoplasm</location>
        <location evidence="1">Cytosol</location>
    </subcellularLocation>
</comment>
<comment type="similarity">
    <text evidence="6">Belongs to the bacillales FliT family.</text>
</comment>
<dbReference type="EMBL" id="CP013652">
    <property type="protein sequence ID" value="ALS24467.1"/>
    <property type="molecule type" value="Genomic_DNA"/>
</dbReference>
<organism evidence="8 9">
    <name type="scientific">Paenibacillus naphthalenovorans</name>
    <dbReference type="NCBI Taxonomy" id="162209"/>
    <lineage>
        <taxon>Bacteria</taxon>
        <taxon>Bacillati</taxon>
        <taxon>Bacillota</taxon>
        <taxon>Bacilli</taxon>
        <taxon>Bacillales</taxon>
        <taxon>Paenibacillaceae</taxon>
        <taxon>Paenibacillus</taxon>
    </lineage>
</organism>
<keyword evidence="2" id="KW-0963">Cytoplasm</keyword>
<evidence type="ECO:0000256" key="7">
    <source>
        <dbReference type="ARBA" id="ARBA00093797"/>
    </source>
</evidence>
<gene>
    <name evidence="8" type="ORF">IJ22_41710</name>
</gene>
<comment type="function">
    <text evidence="5">May act as an export chaperone for the filament capping protein FliD.</text>
</comment>
<evidence type="ECO:0000256" key="5">
    <source>
        <dbReference type="ARBA" id="ARBA00093765"/>
    </source>
</evidence>
<sequence>MDELIQELEQLMGDWMQSLSNMTYEEISAYVDSREQIIERMKSHSLSPMERNKYTARVQRLLQHDALILAKMNELRDEGLQGTSKINRGRLQKTAYETEFVLDSVFFDRKK</sequence>
<dbReference type="Proteomes" id="UP000061660">
    <property type="component" value="Chromosome"/>
</dbReference>
<name>A0A0U2VMF1_9BACL</name>